<feature type="signal peptide" evidence="1">
    <location>
        <begin position="1"/>
        <end position="22"/>
    </location>
</feature>
<evidence type="ECO:0000313" key="2">
    <source>
        <dbReference type="EMBL" id="EKM58028.1"/>
    </source>
</evidence>
<name>K5W2E5_PHACS</name>
<reference evidence="2 3" key="1">
    <citation type="journal article" date="2012" name="BMC Genomics">
        <title>Comparative genomics of the white-rot fungi, Phanerochaete carnosa and P. chrysosporium, to elucidate the genetic basis of the distinct wood types they colonize.</title>
        <authorList>
            <person name="Suzuki H."/>
            <person name="MacDonald J."/>
            <person name="Syed K."/>
            <person name="Salamov A."/>
            <person name="Hori C."/>
            <person name="Aerts A."/>
            <person name="Henrissat B."/>
            <person name="Wiebenga A."/>
            <person name="vanKuyk P.A."/>
            <person name="Barry K."/>
            <person name="Lindquist E."/>
            <person name="LaButti K."/>
            <person name="Lapidus A."/>
            <person name="Lucas S."/>
            <person name="Coutinho P."/>
            <person name="Gong Y."/>
            <person name="Samejima M."/>
            <person name="Mahadevan R."/>
            <person name="Abou-Zaid M."/>
            <person name="de Vries R.P."/>
            <person name="Igarashi K."/>
            <person name="Yadav J.S."/>
            <person name="Grigoriev I.V."/>
            <person name="Master E.R."/>
        </authorList>
    </citation>
    <scope>NUCLEOTIDE SEQUENCE [LARGE SCALE GENOMIC DNA]</scope>
    <source>
        <strain evidence="2 3">HHB-10118-sp</strain>
    </source>
</reference>
<organism evidence="2 3">
    <name type="scientific">Phanerochaete carnosa (strain HHB-10118-sp)</name>
    <name type="common">White-rot fungus</name>
    <name type="synonym">Peniophora carnosa</name>
    <dbReference type="NCBI Taxonomy" id="650164"/>
    <lineage>
        <taxon>Eukaryota</taxon>
        <taxon>Fungi</taxon>
        <taxon>Dikarya</taxon>
        <taxon>Basidiomycota</taxon>
        <taxon>Agaricomycotina</taxon>
        <taxon>Agaricomycetes</taxon>
        <taxon>Polyporales</taxon>
        <taxon>Phanerochaetaceae</taxon>
        <taxon>Phanerochaete</taxon>
    </lineage>
</organism>
<dbReference type="InParanoid" id="K5W2E5"/>
<keyword evidence="3" id="KW-1185">Reference proteome</keyword>
<gene>
    <name evidence="2" type="ORF">PHACADRAFT_251987</name>
</gene>
<dbReference type="AlphaFoldDB" id="K5W2E5"/>
<evidence type="ECO:0000256" key="1">
    <source>
        <dbReference type="SAM" id="SignalP"/>
    </source>
</evidence>
<dbReference type="KEGG" id="pco:PHACADRAFT_251987"/>
<accession>K5W2E5</accession>
<proteinExistence type="predicted"/>
<protein>
    <submittedName>
        <fullName evidence="2">Uncharacterized protein</fullName>
    </submittedName>
</protein>
<evidence type="ECO:0000313" key="3">
    <source>
        <dbReference type="Proteomes" id="UP000008370"/>
    </source>
</evidence>
<dbReference type="STRING" id="650164.K5W2E5"/>
<dbReference type="OrthoDB" id="3241054at2759"/>
<dbReference type="GeneID" id="18915379"/>
<dbReference type="EMBL" id="JH930470">
    <property type="protein sequence ID" value="EKM58028.1"/>
    <property type="molecule type" value="Genomic_DNA"/>
</dbReference>
<dbReference type="Proteomes" id="UP000008370">
    <property type="component" value="Unassembled WGS sequence"/>
</dbReference>
<sequence>MFSKLYLVAALLLGAISLRANAHTGITPALGVSGQFARSDVQRPSTANECGNVNVANTINTSTPVQAAANGTFTVTATNFNA</sequence>
<dbReference type="HOGENOM" id="CLU_2580312_0_0_1"/>
<feature type="chain" id="PRO_5003888976" evidence="1">
    <location>
        <begin position="23"/>
        <end position="82"/>
    </location>
</feature>
<dbReference type="RefSeq" id="XP_007393358.1">
    <property type="nucleotide sequence ID" value="XM_007393296.1"/>
</dbReference>
<keyword evidence="1" id="KW-0732">Signal</keyword>